<protein>
    <submittedName>
        <fullName evidence="4">SDR family NAD(P)-dependent oxidoreductase</fullName>
    </submittedName>
</protein>
<evidence type="ECO:0000313" key="5">
    <source>
        <dbReference type="Proteomes" id="UP001139000"/>
    </source>
</evidence>
<keyword evidence="2" id="KW-0560">Oxidoreductase</keyword>
<dbReference type="PANTHER" id="PTHR43976">
    <property type="entry name" value="SHORT CHAIN DEHYDROGENASE"/>
    <property type="match status" value="1"/>
</dbReference>
<sequence length="274" mass="29961">MKRTIFITGASRGFGKIWAQAFLERGDNVIATSRDIGQLAYLSNQYGTALLPIELDITNKAEVITAVNLAKEHFGTIDVVINNAGYCLFGAVEENSEEEARALFEVNVFGTLWVTQAILPIFREQGKGHLIQLSSVMGINTLPTMGLYSATKFAVEGFSEALLAEVKDFGIHVTLIEPNSFKTEFFGSSAVESQSIDAYAKVTADFRSGEGIKPENIGDPNATVEAILYIVDAENPPLRLMLGKLAYPWTQYTYGEKLASWEALKEVSAKAHGH</sequence>
<evidence type="ECO:0000256" key="3">
    <source>
        <dbReference type="RuleBase" id="RU000363"/>
    </source>
</evidence>
<dbReference type="PANTHER" id="PTHR43976:SF16">
    <property type="entry name" value="SHORT-CHAIN DEHYDROGENASE_REDUCTASE FAMILY PROTEIN"/>
    <property type="match status" value="1"/>
</dbReference>
<keyword evidence="5" id="KW-1185">Reference proteome</keyword>
<comment type="caution">
    <text evidence="4">The sequence shown here is derived from an EMBL/GenBank/DDBJ whole genome shotgun (WGS) entry which is preliminary data.</text>
</comment>
<dbReference type="SUPFAM" id="SSF51735">
    <property type="entry name" value="NAD(P)-binding Rossmann-fold domains"/>
    <property type="match status" value="1"/>
</dbReference>
<proteinExistence type="inferred from homology"/>
<reference evidence="4" key="1">
    <citation type="submission" date="2021-12" db="EMBL/GenBank/DDBJ databases">
        <title>Novel species in genus Dyadobacter.</title>
        <authorList>
            <person name="Ma C."/>
        </authorList>
    </citation>
    <scope>NUCLEOTIDE SEQUENCE</scope>
    <source>
        <strain evidence="4">LJ419</strain>
    </source>
</reference>
<evidence type="ECO:0000313" key="4">
    <source>
        <dbReference type="EMBL" id="MCF0065575.1"/>
    </source>
</evidence>
<dbReference type="Gene3D" id="3.40.50.720">
    <property type="entry name" value="NAD(P)-binding Rossmann-like Domain"/>
    <property type="match status" value="1"/>
</dbReference>
<dbReference type="PRINTS" id="PR00080">
    <property type="entry name" value="SDRFAMILY"/>
</dbReference>
<dbReference type="GO" id="GO:0016491">
    <property type="term" value="F:oxidoreductase activity"/>
    <property type="evidence" value="ECO:0007669"/>
    <property type="project" value="UniProtKB-KW"/>
</dbReference>
<gene>
    <name evidence="4" type="ORF">LXM26_28930</name>
</gene>
<evidence type="ECO:0000256" key="1">
    <source>
        <dbReference type="ARBA" id="ARBA00006484"/>
    </source>
</evidence>
<dbReference type="Proteomes" id="UP001139000">
    <property type="component" value="Unassembled WGS sequence"/>
</dbReference>
<dbReference type="InterPro" id="IPR051911">
    <property type="entry name" value="SDR_oxidoreductase"/>
</dbReference>
<comment type="similarity">
    <text evidence="1 3">Belongs to the short-chain dehydrogenases/reductases (SDR) family.</text>
</comment>
<dbReference type="NCBIfam" id="NF006114">
    <property type="entry name" value="PRK08263.1"/>
    <property type="match status" value="1"/>
</dbReference>
<name>A0A9X1TI80_9BACT</name>
<dbReference type="AlphaFoldDB" id="A0A9X1TI80"/>
<dbReference type="Pfam" id="PF00106">
    <property type="entry name" value="adh_short"/>
    <property type="match status" value="1"/>
</dbReference>
<dbReference type="CDD" id="cd05374">
    <property type="entry name" value="17beta-HSD-like_SDR_c"/>
    <property type="match status" value="1"/>
</dbReference>
<dbReference type="RefSeq" id="WP_234658573.1">
    <property type="nucleotide sequence ID" value="NZ_CP094997.1"/>
</dbReference>
<dbReference type="PRINTS" id="PR00081">
    <property type="entry name" value="GDHRDH"/>
</dbReference>
<dbReference type="InterPro" id="IPR036291">
    <property type="entry name" value="NAD(P)-bd_dom_sf"/>
</dbReference>
<accession>A0A9X1TI80</accession>
<evidence type="ECO:0000256" key="2">
    <source>
        <dbReference type="ARBA" id="ARBA00023002"/>
    </source>
</evidence>
<dbReference type="InterPro" id="IPR002347">
    <property type="entry name" value="SDR_fam"/>
</dbReference>
<organism evidence="4 5">
    <name type="scientific">Dyadobacter chenwenxiniae</name>
    <dbReference type="NCBI Taxonomy" id="2906456"/>
    <lineage>
        <taxon>Bacteria</taxon>
        <taxon>Pseudomonadati</taxon>
        <taxon>Bacteroidota</taxon>
        <taxon>Cytophagia</taxon>
        <taxon>Cytophagales</taxon>
        <taxon>Spirosomataceae</taxon>
        <taxon>Dyadobacter</taxon>
    </lineage>
</organism>
<dbReference type="EMBL" id="JAJTTC010000012">
    <property type="protein sequence ID" value="MCF0065575.1"/>
    <property type="molecule type" value="Genomic_DNA"/>
</dbReference>